<accession>A0A919M5K2</accession>
<evidence type="ECO:0000313" key="2">
    <source>
        <dbReference type="EMBL" id="GID65303.1"/>
    </source>
</evidence>
<gene>
    <name evidence="2" type="ORF">Acy02nite_31840</name>
</gene>
<dbReference type="Proteomes" id="UP000619479">
    <property type="component" value="Unassembled WGS sequence"/>
</dbReference>
<name>A0A919M5K2_9ACTN</name>
<proteinExistence type="predicted"/>
<evidence type="ECO:0000259" key="1">
    <source>
        <dbReference type="Pfam" id="PF13529"/>
    </source>
</evidence>
<keyword evidence="3" id="KW-1185">Reference proteome</keyword>
<organism evidence="2 3">
    <name type="scientific">Actinoplanes cyaneus</name>
    <dbReference type="NCBI Taxonomy" id="52696"/>
    <lineage>
        <taxon>Bacteria</taxon>
        <taxon>Bacillati</taxon>
        <taxon>Actinomycetota</taxon>
        <taxon>Actinomycetes</taxon>
        <taxon>Micromonosporales</taxon>
        <taxon>Micromonosporaceae</taxon>
        <taxon>Actinoplanes</taxon>
    </lineage>
</organism>
<sequence>MKASTTTSRGGRSLAYREWTAPEVNGGDGYGAGIDSDDVRGVDIDDESLRRWTSPMVEPGFAVAELVPSWSARTPGSTRIIVEARGVTAAGALTRWYDLGHWSEQERTSITGQGDQDGRVDTDTLIAAADGWTAAQLRITLVRPPGSAETPLLLRAGLLLSGITVGVPEGEPPGPGCGVVLDVPAYAQFRHADHGGRGWCSPASIAMVLDFWGVGPGPEELGEWPADHPDPQVDHAATRVHDPAYGYGNWSFNVAHAARRGLVAFVTRLRSLAEAEQFIAVGMPLILSSNGHVVVLAGFTGDGDPVLNDPAANTNAGVRRVVGRSDFERAWLSTSRGICYVLHPPAAERPNRSDAESSW</sequence>
<dbReference type="Gene3D" id="3.90.70.10">
    <property type="entry name" value="Cysteine proteinases"/>
    <property type="match status" value="1"/>
</dbReference>
<dbReference type="RefSeq" id="WP_239174875.1">
    <property type="nucleotide sequence ID" value="NZ_BAAAUC010000018.1"/>
</dbReference>
<reference evidence="2" key="1">
    <citation type="submission" date="2021-01" db="EMBL/GenBank/DDBJ databases">
        <title>Whole genome shotgun sequence of Actinoplanes cyaneus NBRC 14990.</title>
        <authorList>
            <person name="Komaki H."/>
            <person name="Tamura T."/>
        </authorList>
    </citation>
    <scope>NUCLEOTIDE SEQUENCE</scope>
    <source>
        <strain evidence="2">NBRC 14990</strain>
    </source>
</reference>
<dbReference type="AlphaFoldDB" id="A0A919M5K2"/>
<evidence type="ECO:0000313" key="3">
    <source>
        <dbReference type="Proteomes" id="UP000619479"/>
    </source>
</evidence>
<dbReference type="EMBL" id="BOMH01000024">
    <property type="protein sequence ID" value="GID65303.1"/>
    <property type="molecule type" value="Genomic_DNA"/>
</dbReference>
<protein>
    <submittedName>
        <fullName evidence="2">Membrane protein</fullName>
    </submittedName>
</protein>
<feature type="domain" description="Peptidase C39-like" evidence="1">
    <location>
        <begin position="181"/>
        <end position="311"/>
    </location>
</feature>
<dbReference type="Pfam" id="PF13529">
    <property type="entry name" value="Peptidase_C39_2"/>
    <property type="match status" value="1"/>
</dbReference>
<dbReference type="InterPro" id="IPR039564">
    <property type="entry name" value="Peptidase_C39-like"/>
</dbReference>
<comment type="caution">
    <text evidence="2">The sequence shown here is derived from an EMBL/GenBank/DDBJ whole genome shotgun (WGS) entry which is preliminary data.</text>
</comment>